<keyword evidence="1" id="KW-0812">Transmembrane</keyword>
<gene>
    <name evidence="2" type="ORF">PLOB_00019268</name>
</gene>
<dbReference type="Proteomes" id="UP001159405">
    <property type="component" value="Unassembled WGS sequence"/>
</dbReference>
<dbReference type="EMBL" id="CALNXK010000225">
    <property type="protein sequence ID" value="CAH3177450.1"/>
    <property type="molecule type" value="Genomic_DNA"/>
</dbReference>
<keyword evidence="1" id="KW-0472">Membrane</keyword>
<name>A0ABN8RHZ9_9CNID</name>
<evidence type="ECO:0000313" key="2">
    <source>
        <dbReference type="EMBL" id="CAH3177450.1"/>
    </source>
</evidence>
<accession>A0ABN8RHZ9</accession>
<protein>
    <submittedName>
        <fullName evidence="2">Uncharacterized protein</fullName>
    </submittedName>
</protein>
<evidence type="ECO:0000256" key="1">
    <source>
        <dbReference type="SAM" id="Phobius"/>
    </source>
</evidence>
<feature type="transmembrane region" description="Helical" evidence="1">
    <location>
        <begin position="35"/>
        <end position="56"/>
    </location>
</feature>
<proteinExistence type="predicted"/>
<reference evidence="2 3" key="1">
    <citation type="submission" date="2022-05" db="EMBL/GenBank/DDBJ databases">
        <authorList>
            <consortium name="Genoscope - CEA"/>
            <person name="William W."/>
        </authorList>
    </citation>
    <scope>NUCLEOTIDE SEQUENCE [LARGE SCALE GENOMIC DNA]</scope>
</reference>
<sequence length="173" mass="19249">MESYAHASAPLECDVENRSTWGVDLGGWVGMGAGLAWWTTAGISSIWFIASVCAGLKVATDQGITQVGVAAVRELFRVLKDHKNQMFQELVNASYGHCFRNEMDSLLGKEDFMDTQDCGTEKVARVWLTNSRFGSALKRSITKPQDAKLPIDKFGFHADNPQVEMKKQDFRIN</sequence>
<keyword evidence="3" id="KW-1185">Reference proteome</keyword>
<evidence type="ECO:0000313" key="3">
    <source>
        <dbReference type="Proteomes" id="UP001159405"/>
    </source>
</evidence>
<comment type="caution">
    <text evidence="2">The sequence shown here is derived from an EMBL/GenBank/DDBJ whole genome shotgun (WGS) entry which is preliminary data.</text>
</comment>
<keyword evidence="1" id="KW-1133">Transmembrane helix</keyword>
<organism evidence="2 3">
    <name type="scientific">Porites lobata</name>
    <dbReference type="NCBI Taxonomy" id="104759"/>
    <lineage>
        <taxon>Eukaryota</taxon>
        <taxon>Metazoa</taxon>
        <taxon>Cnidaria</taxon>
        <taxon>Anthozoa</taxon>
        <taxon>Hexacorallia</taxon>
        <taxon>Scleractinia</taxon>
        <taxon>Fungiina</taxon>
        <taxon>Poritidae</taxon>
        <taxon>Porites</taxon>
    </lineage>
</organism>